<evidence type="ECO:0000256" key="7">
    <source>
        <dbReference type="SAM" id="MobiDB-lite"/>
    </source>
</evidence>
<feature type="region of interest" description="Disordered" evidence="7">
    <location>
        <begin position="1"/>
        <end position="20"/>
    </location>
</feature>
<accession>W2S1S1</accession>
<evidence type="ECO:0000256" key="5">
    <source>
        <dbReference type="ARBA" id="ARBA00023204"/>
    </source>
</evidence>
<evidence type="ECO:0000256" key="3">
    <source>
        <dbReference type="ARBA" id="ARBA00022763"/>
    </source>
</evidence>
<evidence type="ECO:0000256" key="6">
    <source>
        <dbReference type="ARBA" id="ARBA00023242"/>
    </source>
</evidence>
<dbReference type="HOGENOM" id="CLU_043547_2_0_1"/>
<dbReference type="STRING" id="1220924.W2S1S1"/>
<dbReference type="eggNOG" id="KOG1433">
    <property type="taxonomic scope" value="Eukaryota"/>
</dbReference>
<sequence>MPQDEPDIHNFSTSSEHRLPAISGAQALQDELQRARGVPTSLPSLDRRLNQRNSAIPCDGIRCGHVTEVYGPPGSGKTTFGAQVSVNALHAMEPDAKAVWIAAGSPLMQTRFDDLTAAYIHRGGQELPSSPPQPPNQEGKRVDNFSYKEVRSLPHLLAMLMHPTTLFPPPHTKILVIDGLPNILQSAFPRRLRQENGTNTILQENAAKKAAGRRFQLIENLASALSRLAAARHIAIVILTNTITSVKGGQRAILKPALSGHAWDAAIHTRILLYRDLYPQEHKAKLNLQEKRSYRIAEVVRLGAKDILSDPVPFVIETGGLRELDIYTQLPEAAAPPVPREAEEDMLLQIRTSQPDRLPAPPIDPEAILPTASQLLRDATTTAGASPLPVPLPANIVDPVLDDSSSSQTGPKKRKAVEIADSEDEDEDETAPSAGTVPQEQNAAAENDTTEEMLFDEHGRHNRTT</sequence>
<evidence type="ECO:0000313" key="9">
    <source>
        <dbReference type="EMBL" id="ETN42671.1"/>
    </source>
</evidence>
<evidence type="ECO:0000259" key="8">
    <source>
        <dbReference type="PROSITE" id="PS50162"/>
    </source>
</evidence>
<evidence type="ECO:0000313" key="10">
    <source>
        <dbReference type="Proteomes" id="UP000030752"/>
    </source>
</evidence>
<dbReference type="SUPFAM" id="SSF52540">
    <property type="entry name" value="P-loop containing nucleoside triphosphate hydrolases"/>
    <property type="match status" value="1"/>
</dbReference>
<keyword evidence="6" id="KW-0539">Nucleus</keyword>
<dbReference type="InterPro" id="IPR027417">
    <property type="entry name" value="P-loop_NTPase"/>
</dbReference>
<keyword evidence="3" id="KW-0227">DNA damage</keyword>
<keyword evidence="5" id="KW-0234">DNA repair</keyword>
<dbReference type="Proteomes" id="UP000030752">
    <property type="component" value="Unassembled WGS sequence"/>
</dbReference>
<dbReference type="VEuPathDB" id="FungiDB:HMPREF1541_01828"/>
<comment type="subcellular location">
    <subcellularLocation>
        <location evidence="1">Nucleus</location>
    </subcellularLocation>
</comment>
<reference evidence="9 10" key="1">
    <citation type="submission" date="2013-03" db="EMBL/GenBank/DDBJ databases">
        <title>The Genome Sequence of Phialophora europaea CBS 101466.</title>
        <authorList>
            <consortium name="The Broad Institute Genomics Platform"/>
            <person name="Cuomo C."/>
            <person name="de Hoog S."/>
            <person name="Gorbushina A."/>
            <person name="Walker B."/>
            <person name="Young S.K."/>
            <person name="Zeng Q."/>
            <person name="Gargeya S."/>
            <person name="Fitzgerald M."/>
            <person name="Haas B."/>
            <person name="Abouelleil A."/>
            <person name="Allen A.W."/>
            <person name="Alvarado L."/>
            <person name="Arachchi H.M."/>
            <person name="Berlin A.M."/>
            <person name="Chapman S.B."/>
            <person name="Gainer-Dewar J."/>
            <person name="Goldberg J."/>
            <person name="Griggs A."/>
            <person name="Gujja S."/>
            <person name="Hansen M."/>
            <person name="Howarth C."/>
            <person name="Imamovic A."/>
            <person name="Ireland A."/>
            <person name="Larimer J."/>
            <person name="McCowan C."/>
            <person name="Murphy C."/>
            <person name="Pearson M."/>
            <person name="Poon T.W."/>
            <person name="Priest M."/>
            <person name="Roberts A."/>
            <person name="Saif S."/>
            <person name="Shea T."/>
            <person name="Sisk P."/>
            <person name="Sykes S."/>
            <person name="Wortman J."/>
            <person name="Nusbaum C."/>
            <person name="Birren B."/>
        </authorList>
    </citation>
    <scope>NUCLEOTIDE SEQUENCE [LARGE SCALE GENOMIC DNA]</scope>
    <source>
        <strain evidence="9 10">CBS 101466</strain>
    </source>
</reference>
<dbReference type="AlphaFoldDB" id="W2S1S1"/>
<dbReference type="GO" id="GO:0008821">
    <property type="term" value="F:crossover junction DNA endonuclease activity"/>
    <property type="evidence" value="ECO:0007669"/>
    <property type="project" value="TreeGrafter"/>
</dbReference>
<dbReference type="PANTHER" id="PTHR46239">
    <property type="entry name" value="DNA REPAIR PROTEIN RAD51 HOMOLOG 3 RAD51C"/>
    <property type="match status" value="1"/>
</dbReference>
<dbReference type="GO" id="GO:0000400">
    <property type="term" value="F:four-way junction DNA binding"/>
    <property type="evidence" value="ECO:0007669"/>
    <property type="project" value="TreeGrafter"/>
</dbReference>
<proteinExistence type="predicted"/>
<keyword evidence="10" id="KW-1185">Reference proteome</keyword>
<organism evidence="9 10">
    <name type="scientific">Cyphellophora europaea (strain CBS 101466)</name>
    <name type="common">Phialophora europaea</name>
    <dbReference type="NCBI Taxonomy" id="1220924"/>
    <lineage>
        <taxon>Eukaryota</taxon>
        <taxon>Fungi</taxon>
        <taxon>Dikarya</taxon>
        <taxon>Ascomycota</taxon>
        <taxon>Pezizomycotina</taxon>
        <taxon>Eurotiomycetes</taxon>
        <taxon>Chaetothyriomycetidae</taxon>
        <taxon>Chaetothyriales</taxon>
        <taxon>Cyphellophoraceae</taxon>
        <taxon>Cyphellophora</taxon>
    </lineage>
</organism>
<dbReference type="GO" id="GO:0140664">
    <property type="term" value="F:ATP-dependent DNA damage sensor activity"/>
    <property type="evidence" value="ECO:0007669"/>
    <property type="project" value="InterPro"/>
</dbReference>
<dbReference type="InterPro" id="IPR052093">
    <property type="entry name" value="HR_Repair_Mediator"/>
</dbReference>
<dbReference type="PROSITE" id="PS50162">
    <property type="entry name" value="RECA_2"/>
    <property type="match status" value="1"/>
</dbReference>
<keyword evidence="4" id="KW-0067">ATP-binding</keyword>
<dbReference type="GeneID" id="19969167"/>
<dbReference type="PANTHER" id="PTHR46239:SF1">
    <property type="entry name" value="DNA REPAIR PROTEIN RAD51 HOMOLOG 3"/>
    <property type="match status" value="1"/>
</dbReference>
<evidence type="ECO:0000256" key="1">
    <source>
        <dbReference type="ARBA" id="ARBA00004123"/>
    </source>
</evidence>
<dbReference type="GO" id="GO:0000707">
    <property type="term" value="P:meiotic DNA recombinase assembly"/>
    <property type="evidence" value="ECO:0007669"/>
    <property type="project" value="TreeGrafter"/>
</dbReference>
<protein>
    <recommendedName>
        <fullName evidence="8">RecA family profile 1 domain-containing protein</fullName>
    </recommendedName>
</protein>
<dbReference type="Gene3D" id="3.40.50.300">
    <property type="entry name" value="P-loop containing nucleotide triphosphate hydrolases"/>
    <property type="match status" value="1"/>
</dbReference>
<feature type="region of interest" description="Disordered" evidence="7">
    <location>
        <begin position="383"/>
        <end position="465"/>
    </location>
</feature>
<dbReference type="GO" id="GO:0033065">
    <property type="term" value="C:Rad51C-XRCC3 complex"/>
    <property type="evidence" value="ECO:0007669"/>
    <property type="project" value="TreeGrafter"/>
</dbReference>
<dbReference type="OrthoDB" id="5957327at2759"/>
<dbReference type="RefSeq" id="XP_008714407.1">
    <property type="nucleotide sequence ID" value="XM_008716185.1"/>
</dbReference>
<dbReference type="InterPro" id="IPR020588">
    <property type="entry name" value="RecA_ATP-bd"/>
</dbReference>
<dbReference type="GO" id="GO:0007131">
    <property type="term" value="P:reciprocal meiotic recombination"/>
    <property type="evidence" value="ECO:0007669"/>
    <property type="project" value="TreeGrafter"/>
</dbReference>
<feature type="domain" description="RecA family profile 1" evidence="8">
    <location>
        <begin position="34"/>
        <end position="243"/>
    </location>
</feature>
<dbReference type="GO" id="GO:0005524">
    <property type="term" value="F:ATP binding"/>
    <property type="evidence" value="ECO:0007669"/>
    <property type="project" value="UniProtKB-KW"/>
</dbReference>
<name>W2S1S1_CYPE1</name>
<dbReference type="InParanoid" id="W2S1S1"/>
<feature type="compositionally biased region" description="Acidic residues" evidence="7">
    <location>
        <begin position="420"/>
        <end position="430"/>
    </location>
</feature>
<keyword evidence="2" id="KW-0547">Nucleotide-binding</keyword>
<dbReference type="GO" id="GO:0005657">
    <property type="term" value="C:replication fork"/>
    <property type="evidence" value="ECO:0007669"/>
    <property type="project" value="TreeGrafter"/>
</dbReference>
<evidence type="ECO:0000256" key="2">
    <source>
        <dbReference type="ARBA" id="ARBA00022741"/>
    </source>
</evidence>
<evidence type="ECO:0000256" key="4">
    <source>
        <dbReference type="ARBA" id="ARBA00022840"/>
    </source>
</evidence>
<gene>
    <name evidence="9" type="ORF">HMPREF1541_01828</name>
</gene>
<dbReference type="EMBL" id="KB822718">
    <property type="protein sequence ID" value="ETN42671.1"/>
    <property type="molecule type" value="Genomic_DNA"/>
</dbReference>
<dbReference type="GO" id="GO:0033063">
    <property type="term" value="C:Rad51B-Rad51C-Rad51D-XRCC2 complex"/>
    <property type="evidence" value="ECO:0007669"/>
    <property type="project" value="TreeGrafter"/>
</dbReference>